<dbReference type="RefSeq" id="WP_108023564.1">
    <property type="nucleotide sequence ID" value="NZ_QBKR01000012.1"/>
</dbReference>
<feature type="transmembrane region" description="Helical" evidence="5">
    <location>
        <begin position="52"/>
        <end position="70"/>
    </location>
</feature>
<dbReference type="SUPFAM" id="SSF141322">
    <property type="entry name" value="NfeD domain-like"/>
    <property type="match status" value="1"/>
</dbReference>
<gene>
    <name evidence="7" type="ORF">C8P63_1126</name>
</gene>
<name>A0A2T6BTB6_9BACL</name>
<feature type="transmembrane region" description="Helical" evidence="5">
    <location>
        <begin position="102"/>
        <end position="122"/>
    </location>
</feature>
<accession>A0A2T6BTB6</accession>
<dbReference type="Gene3D" id="2.40.50.140">
    <property type="entry name" value="Nucleic acid-binding proteins"/>
    <property type="match status" value="1"/>
</dbReference>
<feature type="domain" description="NfeD-like C-terminal" evidence="6">
    <location>
        <begin position="152"/>
        <end position="204"/>
    </location>
</feature>
<reference evidence="7 8" key="1">
    <citation type="submission" date="2018-04" db="EMBL/GenBank/DDBJ databases">
        <title>Genomic Encyclopedia of Archaeal and Bacterial Type Strains, Phase II (KMG-II): from individual species to whole genera.</title>
        <authorList>
            <person name="Goeker M."/>
        </authorList>
    </citation>
    <scope>NUCLEOTIDE SEQUENCE [LARGE SCALE GENOMIC DNA]</scope>
    <source>
        <strain evidence="7 8">DSM 45787</strain>
    </source>
</reference>
<keyword evidence="2 5" id="KW-0812">Transmembrane</keyword>
<evidence type="ECO:0000256" key="4">
    <source>
        <dbReference type="ARBA" id="ARBA00023136"/>
    </source>
</evidence>
<dbReference type="EMBL" id="QBKR01000012">
    <property type="protein sequence ID" value="PTX59312.1"/>
    <property type="molecule type" value="Genomic_DNA"/>
</dbReference>
<evidence type="ECO:0000256" key="1">
    <source>
        <dbReference type="ARBA" id="ARBA00004141"/>
    </source>
</evidence>
<dbReference type="OrthoDB" id="9806253at2"/>
<keyword evidence="3 5" id="KW-1133">Transmembrane helix</keyword>
<protein>
    <submittedName>
        <fullName evidence="7">NfeD-like partner-binding protein</fullName>
    </submittedName>
</protein>
<comment type="caution">
    <text evidence="7">The sequence shown here is derived from an EMBL/GenBank/DDBJ whole genome shotgun (WGS) entry which is preliminary data.</text>
</comment>
<evidence type="ECO:0000259" key="6">
    <source>
        <dbReference type="Pfam" id="PF01957"/>
    </source>
</evidence>
<evidence type="ECO:0000256" key="2">
    <source>
        <dbReference type="ARBA" id="ARBA00022692"/>
    </source>
</evidence>
<organism evidence="7 8">
    <name type="scientific">Melghirimyces profundicolus</name>
    <dbReference type="NCBI Taxonomy" id="1242148"/>
    <lineage>
        <taxon>Bacteria</taxon>
        <taxon>Bacillati</taxon>
        <taxon>Bacillota</taxon>
        <taxon>Bacilli</taxon>
        <taxon>Bacillales</taxon>
        <taxon>Thermoactinomycetaceae</taxon>
        <taxon>Melghirimyces</taxon>
    </lineage>
</organism>
<proteinExistence type="predicted"/>
<dbReference type="InterPro" id="IPR052165">
    <property type="entry name" value="Membrane_assoc_protease"/>
</dbReference>
<dbReference type="Proteomes" id="UP000244240">
    <property type="component" value="Unassembled WGS sequence"/>
</dbReference>
<evidence type="ECO:0000313" key="8">
    <source>
        <dbReference type="Proteomes" id="UP000244240"/>
    </source>
</evidence>
<evidence type="ECO:0000256" key="3">
    <source>
        <dbReference type="ARBA" id="ARBA00022989"/>
    </source>
</evidence>
<sequence length="223" mass="23731">MEWMQGAWGAALAVFLTGMLLVTEFLVKARGLAGLAGVALLGWYAYAQNPGLHSWSAGLLLVGLVLMILDGKVIQDGTLAGCGVLLMLIGLVLPTGDFLKGSLVAVMWILGLLAGLLSLKVLPRRELWDKIVLKSALTRETGYSSLNEKYRELVNQKGTAVSDLRPAGTIKIGGARYSGISQGVWIKKGTPVTVISVDGTRILVQALEETGEKTDPADGEKKE</sequence>
<dbReference type="GO" id="GO:0005886">
    <property type="term" value="C:plasma membrane"/>
    <property type="evidence" value="ECO:0007669"/>
    <property type="project" value="TreeGrafter"/>
</dbReference>
<keyword evidence="4 5" id="KW-0472">Membrane</keyword>
<dbReference type="InterPro" id="IPR002810">
    <property type="entry name" value="NfeD-like_C"/>
</dbReference>
<evidence type="ECO:0000256" key="5">
    <source>
        <dbReference type="SAM" id="Phobius"/>
    </source>
</evidence>
<dbReference type="PANTHER" id="PTHR33507:SF3">
    <property type="entry name" value="INNER MEMBRANE PROTEIN YBBJ"/>
    <property type="match status" value="1"/>
</dbReference>
<feature type="transmembrane region" description="Helical" evidence="5">
    <location>
        <begin position="77"/>
        <end position="96"/>
    </location>
</feature>
<dbReference type="Pfam" id="PF01957">
    <property type="entry name" value="NfeD"/>
    <property type="match status" value="1"/>
</dbReference>
<dbReference type="InterPro" id="IPR012340">
    <property type="entry name" value="NA-bd_OB-fold"/>
</dbReference>
<comment type="subcellular location">
    <subcellularLocation>
        <location evidence="1">Membrane</location>
        <topology evidence="1">Multi-pass membrane protein</topology>
    </subcellularLocation>
</comment>
<feature type="transmembrane region" description="Helical" evidence="5">
    <location>
        <begin position="6"/>
        <end position="22"/>
    </location>
</feature>
<evidence type="ECO:0000313" key="7">
    <source>
        <dbReference type="EMBL" id="PTX59312.1"/>
    </source>
</evidence>
<feature type="transmembrane region" description="Helical" evidence="5">
    <location>
        <begin position="29"/>
        <end position="46"/>
    </location>
</feature>
<dbReference type="AlphaFoldDB" id="A0A2T6BTB6"/>
<dbReference type="PANTHER" id="PTHR33507">
    <property type="entry name" value="INNER MEMBRANE PROTEIN YBBJ"/>
    <property type="match status" value="1"/>
</dbReference>
<keyword evidence="8" id="KW-1185">Reference proteome</keyword>